<accession>A0A7W3QR07</accession>
<comment type="caution">
    <text evidence="1">The sequence shown here is derived from an EMBL/GenBank/DDBJ whole genome shotgun (WGS) entry which is preliminary data.</text>
</comment>
<keyword evidence="2" id="KW-1185">Reference proteome</keyword>
<dbReference type="AlphaFoldDB" id="A0A7W3QR07"/>
<dbReference type="EMBL" id="JACJIA010000014">
    <property type="protein sequence ID" value="MBA8956234.1"/>
    <property type="molecule type" value="Genomic_DNA"/>
</dbReference>
<evidence type="ECO:0000313" key="1">
    <source>
        <dbReference type="EMBL" id="MBA8956234.1"/>
    </source>
</evidence>
<organism evidence="1 2">
    <name type="scientific">Actinomadura namibiensis</name>
    <dbReference type="NCBI Taxonomy" id="182080"/>
    <lineage>
        <taxon>Bacteria</taxon>
        <taxon>Bacillati</taxon>
        <taxon>Actinomycetota</taxon>
        <taxon>Actinomycetes</taxon>
        <taxon>Streptosporangiales</taxon>
        <taxon>Thermomonosporaceae</taxon>
        <taxon>Actinomadura</taxon>
    </lineage>
</organism>
<dbReference type="Proteomes" id="UP000572680">
    <property type="component" value="Unassembled WGS sequence"/>
</dbReference>
<gene>
    <name evidence="1" type="ORF">HNR61_007916</name>
</gene>
<proteinExistence type="predicted"/>
<evidence type="ECO:0000313" key="2">
    <source>
        <dbReference type="Proteomes" id="UP000572680"/>
    </source>
</evidence>
<reference evidence="1 2" key="1">
    <citation type="submission" date="2020-08" db="EMBL/GenBank/DDBJ databases">
        <title>Genomic Encyclopedia of Type Strains, Phase IV (KMG-IV): sequencing the most valuable type-strain genomes for metagenomic binning, comparative biology and taxonomic classification.</title>
        <authorList>
            <person name="Goeker M."/>
        </authorList>
    </citation>
    <scope>NUCLEOTIDE SEQUENCE [LARGE SCALE GENOMIC DNA]</scope>
    <source>
        <strain evidence="1 2">DSM 44197</strain>
    </source>
</reference>
<name>A0A7W3QR07_ACTNM</name>
<dbReference type="RefSeq" id="WP_182848164.1">
    <property type="nucleotide sequence ID" value="NZ_BAAALP010000007.1"/>
</dbReference>
<protein>
    <submittedName>
        <fullName evidence="1">Uncharacterized protein</fullName>
    </submittedName>
</protein>
<sequence>MDDSGELKHEELQVGRSGRFEGVHYLHWEWTRLELVVRSRWRRRRVLCQLESEAVPWPDLIEQAREPGRRAYARFKVVVEADIVDHGHFGHKGTLRWRLSVRRWVSVERLP</sequence>